<dbReference type="SUPFAM" id="SSF52058">
    <property type="entry name" value="L domain-like"/>
    <property type="match status" value="1"/>
</dbReference>
<dbReference type="InterPro" id="IPR002182">
    <property type="entry name" value="NB-ARC"/>
</dbReference>
<dbReference type="PANTHER" id="PTHR23155:SF1052">
    <property type="entry name" value="DISEASE RESISTANCE PROTEIN RPM1"/>
    <property type="match status" value="1"/>
</dbReference>
<dbReference type="InterPro" id="IPR055414">
    <property type="entry name" value="LRR_R13L4/SHOC2-like"/>
</dbReference>
<dbReference type="Gene3D" id="1.10.10.10">
    <property type="entry name" value="Winged helix-like DNA-binding domain superfamily/Winged helix DNA-binding domain"/>
    <property type="match status" value="1"/>
</dbReference>
<accession>A0AAD8HZR9</accession>
<reference evidence="10" key="1">
    <citation type="submission" date="2023-02" db="EMBL/GenBank/DDBJ databases">
        <title>Genome of toxic invasive species Heracleum sosnowskyi carries increased number of genes despite the absence of recent whole-genome duplications.</title>
        <authorList>
            <person name="Schelkunov M."/>
            <person name="Shtratnikova V."/>
            <person name="Makarenko M."/>
            <person name="Klepikova A."/>
            <person name="Omelchenko D."/>
            <person name="Novikova G."/>
            <person name="Obukhova E."/>
            <person name="Bogdanov V."/>
            <person name="Penin A."/>
            <person name="Logacheva M."/>
        </authorList>
    </citation>
    <scope>NUCLEOTIDE SEQUENCE</scope>
    <source>
        <strain evidence="10">Hsosn_3</strain>
        <tissue evidence="10">Leaf</tissue>
    </source>
</reference>
<organism evidence="10 11">
    <name type="scientific">Heracleum sosnowskyi</name>
    <dbReference type="NCBI Taxonomy" id="360622"/>
    <lineage>
        <taxon>Eukaryota</taxon>
        <taxon>Viridiplantae</taxon>
        <taxon>Streptophyta</taxon>
        <taxon>Embryophyta</taxon>
        <taxon>Tracheophyta</taxon>
        <taxon>Spermatophyta</taxon>
        <taxon>Magnoliopsida</taxon>
        <taxon>eudicotyledons</taxon>
        <taxon>Gunneridae</taxon>
        <taxon>Pentapetalae</taxon>
        <taxon>asterids</taxon>
        <taxon>campanulids</taxon>
        <taxon>Apiales</taxon>
        <taxon>Apiaceae</taxon>
        <taxon>Apioideae</taxon>
        <taxon>apioid superclade</taxon>
        <taxon>Tordylieae</taxon>
        <taxon>Tordyliinae</taxon>
        <taxon>Heracleum</taxon>
    </lineage>
</organism>
<evidence type="ECO:0000313" key="11">
    <source>
        <dbReference type="Proteomes" id="UP001237642"/>
    </source>
</evidence>
<dbReference type="PRINTS" id="PR00364">
    <property type="entry name" value="DISEASERSIST"/>
</dbReference>
<evidence type="ECO:0000256" key="1">
    <source>
        <dbReference type="ARBA" id="ARBA00008894"/>
    </source>
</evidence>
<dbReference type="GO" id="GO:0098542">
    <property type="term" value="P:defense response to other organism"/>
    <property type="evidence" value="ECO:0007669"/>
    <property type="project" value="TreeGrafter"/>
</dbReference>
<sequence length="898" mass="101701">MAEIAVVYLVARLEDWIFKETNKKRAAELTKLQTEFDRVRPFLKYADWKWMIMEDGVYEKWATDVIDLAREVENAIDSDFCSRRDTNEFSMTSFMDLVGESINYFSEKKSTDNSHLDIGIFLERATKKLKEVELKKSLPFISSQEKGGNEGPMWHTDSFPQKFALAFLVGRDKEIKTLKEWLLNENVDTALIVAVTGISGIGKTALSSTVFELIKVHFDCAAWMHVSARPTMDVLRDMYTGIYRSSLEMSDKKHLDGMDEEELTKIISDYLVEKKFLLVIDDLDTLDAWEYVKCALPINCKVKVLLTTSNPEISAVLSQHVLHLEPLSTEESLVLLRRRICWQQYDLGDVLWPSSVDLLVEEILQICQGHPLVIATIGGVLSTVNVKEPTEWDELLGILRAAAESLSQFNIIQKVLLVSYFSLQPMLKCCLLYCGIFPSNHEISCKKLIRAWVAEGFIEKQLLGMTAEEIGKLLLDDLIRRNLLEVARVGANGEMVSCRLLRLQQHFILKTLNKDYICVLSNKLIFPSRVTRVLVIHGVINNLMPGVNTASVRSLLLFRHNGLSTPSVLQNSFSNIKFLRVLGLQNSPIDVLPDSIGDLVLLRYLNLRGTRISNIPPTIKSLRELQTLDIRDTCVRALPGSIDGLKMLRHLLLADSFGNRLVKLDGNVMFCKDLQTLAGIKLTQEIAYGLTYLPQLLKLSVGDVEGRATSLQLSKSIDMMKNLNSLTIKCAWRKEIQIQSSNPLENLEKLRISGWIKNLLGWVCRLKSLKYLYLRDCMLIDDPVSTLQCLPGLTVLSLYNAYKGSHIHSVDASGFPNLKELLLQNLAGLEEWTRIEEGSMRSLHTINIAKCPLLKLPPKGMENLANLQKLQVKSMPAEFITKTREFLLHTKVHFSVVC</sequence>
<comment type="caution">
    <text evidence="10">The sequence shown here is derived from an EMBL/GenBank/DDBJ whole genome shotgun (WGS) entry which is preliminary data.</text>
</comment>
<evidence type="ECO:0000259" key="8">
    <source>
        <dbReference type="Pfam" id="PF23559"/>
    </source>
</evidence>
<dbReference type="FunFam" id="1.10.10.10:FF:000322">
    <property type="entry name" value="Probable disease resistance protein At1g63360"/>
    <property type="match status" value="1"/>
</dbReference>
<feature type="domain" description="NB-ARC" evidence="7">
    <location>
        <begin position="172"/>
        <end position="338"/>
    </location>
</feature>
<proteinExistence type="inferred from homology"/>
<evidence type="ECO:0000256" key="3">
    <source>
        <dbReference type="ARBA" id="ARBA00022737"/>
    </source>
</evidence>
<dbReference type="Gene3D" id="1.10.8.430">
    <property type="entry name" value="Helical domain of apoptotic protease-activating factors"/>
    <property type="match status" value="1"/>
</dbReference>
<dbReference type="InterPro" id="IPR058922">
    <property type="entry name" value="WHD_DRP"/>
</dbReference>
<dbReference type="GO" id="GO:0005524">
    <property type="term" value="F:ATP binding"/>
    <property type="evidence" value="ECO:0007669"/>
    <property type="project" value="UniProtKB-KW"/>
</dbReference>
<gene>
    <name evidence="10" type="ORF">POM88_032248</name>
</gene>
<evidence type="ECO:0000259" key="7">
    <source>
        <dbReference type="Pfam" id="PF00931"/>
    </source>
</evidence>
<feature type="domain" description="Disease resistance R13L4/SHOC-2-like LRR" evidence="9">
    <location>
        <begin position="552"/>
        <end position="873"/>
    </location>
</feature>
<evidence type="ECO:0000313" key="10">
    <source>
        <dbReference type="EMBL" id="KAK1376055.1"/>
    </source>
</evidence>
<evidence type="ECO:0000259" key="9">
    <source>
        <dbReference type="Pfam" id="PF23598"/>
    </source>
</evidence>
<reference evidence="10" key="2">
    <citation type="submission" date="2023-05" db="EMBL/GenBank/DDBJ databases">
        <authorList>
            <person name="Schelkunov M.I."/>
        </authorList>
    </citation>
    <scope>NUCLEOTIDE SEQUENCE</scope>
    <source>
        <strain evidence="10">Hsosn_3</strain>
        <tissue evidence="10">Leaf</tissue>
    </source>
</reference>
<evidence type="ECO:0000256" key="5">
    <source>
        <dbReference type="ARBA" id="ARBA00022821"/>
    </source>
</evidence>
<keyword evidence="4" id="KW-0547">Nucleotide-binding</keyword>
<dbReference type="Proteomes" id="UP001237642">
    <property type="component" value="Unassembled WGS sequence"/>
</dbReference>
<feature type="domain" description="Disease resistance protein winged helix" evidence="8">
    <location>
        <begin position="436"/>
        <end position="500"/>
    </location>
</feature>
<evidence type="ECO:0000256" key="6">
    <source>
        <dbReference type="ARBA" id="ARBA00022840"/>
    </source>
</evidence>
<dbReference type="InterPro" id="IPR027417">
    <property type="entry name" value="P-loop_NTPase"/>
</dbReference>
<evidence type="ECO:0000256" key="2">
    <source>
        <dbReference type="ARBA" id="ARBA00022614"/>
    </source>
</evidence>
<dbReference type="Gene3D" id="3.40.50.300">
    <property type="entry name" value="P-loop containing nucleotide triphosphate hydrolases"/>
    <property type="match status" value="1"/>
</dbReference>
<comment type="similarity">
    <text evidence="1">Belongs to the disease resistance NB-LRR family.</text>
</comment>
<keyword evidence="3" id="KW-0677">Repeat</keyword>
<dbReference type="Pfam" id="PF23598">
    <property type="entry name" value="LRR_14"/>
    <property type="match status" value="1"/>
</dbReference>
<keyword evidence="11" id="KW-1185">Reference proteome</keyword>
<dbReference type="InterPro" id="IPR032675">
    <property type="entry name" value="LRR_dom_sf"/>
</dbReference>
<dbReference type="PANTHER" id="PTHR23155">
    <property type="entry name" value="DISEASE RESISTANCE PROTEIN RP"/>
    <property type="match status" value="1"/>
</dbReference>
<dbReference type="Pfam" id="PF23559">
    <property type="entry name" value="WHD_DRP"/>
    <property type="match status" value="1"/>
</dbReference>
<dbReference type="SUPFAM" id="SSF52540">
    <property type="entry name" value="P-loop containing nucleoside triphosphate hydrolases"/>
    <property type="match status" value="1"/>
</dbReference>
<dbReference type="EMBL" id="JAUIZM010000007">
    <property type="protein sequence ID" value="KAK1376055.1"/>
    <property type="molecule type" value="Genomic_DNA"/>
</dbReference>
<dbReference type="Gene3D" id="3.80.10.10">
    <property type="entry name" value="Ribonuclease Inhibitor"/>
    <property type="match status" value="1"/>
</dbReference>
<name>A0AAD8HZR9_9APIA</name>
<dbReference type="AlphaFoldDB" id="A0AAD8HZR9"/>
<protein>
    <submittedName>
        <fullName evidence="10">Disease resistance protein</fullName>
    </submittedName>
</protein>
<dbReference type="GO" id="GO:0043531">
    <property type="term" value="F:ADP binding"/>
    <property type="evidence" value="ECO:0007669"/>
    <property type="project" value="InterPro"/>
</dbReference>
<keyword evidence="6" id="KW-0067">ATP-binding</keyword>
<keyword evidence="2" id="KW-0433">Leucine-rich repeat</keyword>
<dbReference type="InterPro" id="IPR044974">
    <property type="entry name" value="Disease_R_plants"/>
</dbReference>
<keyword evidence="5" id="KW-0611">Plant defense</keyword>
<dbReference type="Pfam" id="PF00931">
    <property type="entry name" value="NB-ARC"/>
    <property type="match status" value="1"/>
</dbReference>
<evidence type="ECO:0000256" key="4">
    <source>
        <dbReference type="ARBA" id="ARBA00022741"/>
    </source>
</evidence>
<dbReference type="InterPro" id="IPR042197">
    <property type="entry name" value="Apaf_helical"/>
</dbReference>
<dbReference type="InterPro" id="IPR036388">
    <property type="entry name" value="WH-like_DNA-bd_sf"/>
</dbReference>